<gene>
    <name evidence="1" type="ORF">DYB28_011764</name>
</gene>
<dbReference type="EMBL" id="QUTI01065857">
    <property type="protein sequence ID" value="RLN74486.1"/>
    <property type="molecule type" value="Genomic_DNA"/>
</dbReference>
<evidence type="ECO:0000313" key="2">
    <source>
        <dbReference type="Proteomes" id="UP000275652"/>
    </source>
</evidence>
<protein>
    <submittedName>
        <fullName evidence="1">Uncharacterized protein</fullName>
    </submittedName>
</protein>
<sequence>MAYPGLTLMQPGDALKYLGIQTGQSIDPLAQAHQLNDKFLHSFLVWFRRARTLHGRKMVVHTQCLSLLWHYTAAVTIPQRMILSWQKLVNQFILGRKYSLDHKYHALISYRIAHDHKLGLAIPQIQRTIDKQRFVTLQK</sequence>
<comment type="caution">
    <text evidence="1">The sequence shown here is derived from an EMBL/GenBank/DDBJ whole genome shotgun (WGS) entry which is preliminary data.</text>
</comment>
<accession>A0A9X8DIQ5</accession>
<reference evidence="1 2" key="1">
    <citation type="journal article" date="2018" name="J. Invertebr. Pathol.">
        <title>New genotyping method for the causative agent of crayfish plague (Aphanomyces astaci) based on whole genome data.</title>
        <authorList>
            <person name="Minardi D."/>
            <person name="Studholme D.J."/>
            <person name="van der Giezen M."/>
            <person name="Pretto T."/>
            <person name="Oidtmann B."/>
        </authorList>
    </citation>
    <scope>NUCLEOTIDE SEQUENCE [LARGE SCALE GENOMIC DNA]</scope>
    <source>
        <strain evidence="1 2">KB13</strain>
    </source>
</reference>
<evidence type="ECO:0000313" key="1">
    <source>
        <dbReference type="EMBL" id="RLN74486.1"/>
    </source>
</evidence>
<name>A0A9X8DIQ5_APHAT</name>
<dbReference type="AlphaFoldDB" id="A0A9X8DIQ5"/>
<feature type="non-terminal residue" evidence="1">
    <location>
        <position position="139"/>
    </location>
</feature>
<proteinExistence type="predicted"/>
<dbReference type="Proteomes" id="UP000275652">
    <property type="component" value="Unassembled WGS sequence"/>
</dbReference>
<organism evidence="1 2">
    <name type="scientific">Aphanomyces astaci</name>
    <name type="common">Crayfish plague agent</name>
    <dbReference type="NCBI Taxonomy" id="112090"/>
    <lineage>
        <taxon>Eukaryota</taxon>
        <taxon>Sar</taxon>
        <taxon>Stramenopiles</taxon>
        <taxon>Oomycota</taxon>
        <taxon>Saprolegniomycetes</taxon>
        <taxon>Saprolegniales</taxon>
        <taxon>Verrucalvaceae</taxon>
        <taxon>Aphanomyces</taxon>
    </lineage>
</organism>